<feature type="domain" description="DM2" evidence="2">
    <location>
        <begin position="186"/>
        <end position="264"/>
    </location>
</feature>
<dbReference type="InterPro" id="IPR036885">
    <property type="entry name" value="SWIB_MDM2_dom_sf"/>
</dbReference>
<dbReference type="InterPro" id="IPR003121">
    <property type="entry name" value="SWIB_MDM2_domain"/>
</dbReference>
<gene>
    <name evidence="3" type="ORF">PVAP13_9KG226802</name>
</gene>
<dbReference type="InterPro" id="IPR019835">
    <property type="entry name" value="SWIB_domain"/>
</dbReference>
<name>A0A8T0NF86_PANVG</name>
<dbReference type="Pfam" id="PF02201">
    <property type="entry name" value="SWIB"/>
    <property type="match status" value="1"/>
</dbReference>
<evidence type="ECO:0000259" key="2">
    <source>
        <dbReference type="PROSITE" id="PS51925"/>
    </source>
</evidence>
<evidence type="ECO:0000313" key="3">
    <source>
        <dbReference type="EMBL" id="KAG2545706.1"/>
    </source>
</evidence>
<dbReference type="Gene3D" id="1.10.245.10">
    <property type="entry name" value="SWIB/MDM2 domain"/>
    <property type="match status" value="1"/>
</dbReference>
<feature type="region of interest" description="Disordered" evidence="1">
    <location>
        <begin position="169"/>
        <end position="190"/>
    </location>
</feature>
<dbReference type="PROSITE" id="PS51925">
    <property type="entry name" value="SWIB_MDM2"/>
    <property type="match status" value="1"/>
</dbReference>
<dbReference type="CDD" id="cd10567">
    <property type="entry name" value="SWIB-MDM2_like"/>
    <property type="match status" value="1"/>
</dbReference>
<dbReference type="PANTHER" id="PTHR13844">
    <property type="entry name" value="SWI/SNF-RELATED MATRIX-ASSOCIATED ACTIN-DEPENDENT REGULATOR OF CHROMATIN SUBFAMILY D"/>
    <property type="match status" value="1"/>
</dbReference>
<dbReference type="AlphaFoldDB" id="A0A8T0NF86"/>
<protein>
    <recommendedName>
        <fullName evidence="2">DM2 domain-containing protein</fullName>
    </recommendedName>
</protein>
<dbReference type="Proteomes" id="UP000823388">
    <property type="component" value="Chromosome 9K"/>
</dbReference>
<proteinExistence type="predicted"/>
<dbReference type="EMBL" id="CM029053">
    <property type="protein sequence ID" value="KAG2545706.1"/>
    <property type="molecule type" value="Genomic_DNA"/>
</dbReference>
<organism evidence="3 4">
    <name type="scientific">Panicum virgatum</name>
    <name type="common">Blackwell switchgrass</name>
    <dbReference type="NCBI Taxonomy" id="38727"/>
    <lineage>
        <taxon>Eukaryota</taxon>
        <taxon>Viridiplantae</taxon>
        <taxon>Streptophyta</taxon>
        <taxon>Embryophyta</taxon>
        <taxon>Tracheophyta</taxon>
        <taxon>Spermatophyta</taxon>
        <taxon>Magnoliopsida</taxon>
        <taxon>Liliopsida</taxon>
        <taxon>Poales</taxon>
        <taxon>Poaceae</taxon>
        <taxon>PACMAD clade</taxon>
        <taxon>Panicoideae</taxon>
        <taxon>Panicodae</taxon>
        <taxon>Paniceae</taxon>
        <taxon>Panicinae</taxon>
        <taxon>Panicum</taxon>
        <taxon>Panicum sect. Hiantes</taxon>
    </lineage>
</organism>
<comment type="caution">
    <text evidence="3">The sequence shown here is derived from an EMBL/GenBank/DDBJ whole genome shotgun (WGS) entry which is preliminary data.</text>
</comment>
<reference evidence="3" key="1">
    <citation type="submission" date="2020-05" db="EMBL/GenBank/DDBJ databases">
        <title>WGS assembly of Panicum virgatum.</title>
        <authorList>
            <person name="Lovell J.T."/>
            <person name="Jenkins J."/>
            <person name="Shu S."/>
            <person name="Juenger T.E."/>
            <person name="Schmutz J."/>
        </authorList>
    </citation>
    <scope>NUCLEOTIDE SEQUENCE</scope>
    <source>
        <strain evidence="3">AP13</strain>
    </source>
</reference>
<accession>A0A8T0NF86</accession>
<sequence>MIMTDIPGLVEILYRSMVERSVQIALCIITPSILCCAHAVCATALQYVARGSRLPGRKTDTFPLGVSSDSLSLEASSPFRNTGPTPSLNPKPSFPCSKKKKKLVPLRHYPNPDQAPSSDHRAEPQMAAASSMLTAASLSFSAPPVSRLRAAPPTAASFAARRRAAAASPKATAAAEAAPKKKRATGITQPKPVSPALQAIVGAPEIPRTEALKRLWAYIKQHNLQDPADKKVVVCDEKLKALFAGRERVGFLEIAKLLNPHFVK</sequence>
<evidence type="ECO:0000313" key="4">
    <source>
        <dbReference type="Proteomes" id="UP000823388"/>
    </source>
</evidence>
<dbReference type="SMART" id="SM00151">
    <property type="entry name" value="SWIB"/>
    <property type="match status" value="1"/>
</dbReference>
<keyword evidence="4" id="KW-1185">Reference proteome</keyword>
<evidence type="ECO:0000256" key="1">
    <source>
        <dbReference type="SAM" id="MobiDB-lite"/>
    </source>
</evidence>
<feature type="region of interest" description="Disordered" evidence="1">
    <location>
        <begin position="75"/>
        <end position="128"/>
    </location>
</feature>
<dbReference type="SUPFAM" id="SSF47592">
    <property type="entry name" value="SWIB/MDM2 domain"/>
    <property type="match status" value="1"/>
</dbReference>